<protein>
    <recommendedName>
        <fullName evidence="1">Queuosine 5'-phosphate N-glycosylase/hydrolase</fullName>
        <ecNumber evidence="1">3.2.2.-</ecNumber>
    </recommendedName>
    <alternativeName>
        <fullName evidence="1">Queuosine-nucleotide N-glycosylase/hydrolase</fullName>
    </alternativeName>
</protein>
<dbReference type="InterPro" id="IPR019438">
    <property type="entry name" value="Q_salvage"/>
</dbReference>
<dbReference type="PANTHER" id="PTHR21314">
    <property type="entry name" value="QUEUOSINE 5'-PHOSPHATE N-GLYCOSYLASE_HYDROLASE-RELATED"/>
    <property type="match status" value="1"/>
</dbReference>
<dbReference type="EMBL" id="KE504134">
    <property type="protein sequence ID" value="EPT02581.1"/>
    <property type="molecule type" value="Genomic_DNA"/>
</dbReference>
<dbReference type="GO" id="GO:0016787">
    <property type="term" value="F:hydrolase activity"/>
    <property type="evidence" value="ECO:0007669"/>
    <property type="project" value="UniProtKB-KW"/>
</dbReference>
<keyword evidence="3" id="KW-1185">Reference proteome</keyword>
<evidence type="ECO:0000313" key="2">
    <source>
        <dbReference type="EMBL" id="EPT02581.1"/>
    </source>
</evidence>
<comment type="similarity">
    <text evidence="1">Belongs to the QNG1 protein family.</text>
</comment>
<evidence type="ECO:0000313" key="3">
    <source>
        <dbReference type="Proteomes" id="UP000015241"/>
    </source>
</evidence>
<dbReference type="PANTHER" id="PTHR21314:SF1">
    <property type="entry name" value="QUEUOSINE SALVAGE PROTEIN"/>
    <property type="match status" value="1"/>
</dbReference>
<dbReference type="InParanoid" id="S8FMN4"/>
<proteinExistence type="inferred from homology"/>
<dbReference type="AlphaFoldDB" id="S8FMN4"/>
<dbReference type="Pfam" id="PF10343">
    <property type="entry name" value="Q_salvage"/>
    <property type="match status" value="1"/>
</dbReference>
<dbReference type="GO" id="GO:0006400">
    <property type="term" value="P:tRNA modification"/>
    <property type="evidence" value="ECO:0007669"/>
    <property type="project" value="TreeGrafter"/>
</dbReference>
<accession>S8FMN4</accession>
<comment type="catalytic activity">
    <reaction evidence="1">
        <text>queuosine 5'-phosphate + H2O = queuine + D-ribose 5-phosphate</text>
        <dbReference type="Rhea" id="RHEA:75387"/>
        <dbReference type="ChEBI" id="CHEBI:15377"/>
        <dbReference type="ChEBI" id="CHEBI:17433"/>
        <dbReference type="ChEBI" id="CHEBI:78346"/>
        <dbReference type="ChEBI" id="CHEBI:194371"/>
    </reaction>
    <physiologicalReaction direction="left-to-right" evidence="1">
        <dbReference type="Rhea" id="RHEA:75388"/>
    </physiologicalReaction>
</comment>
<keyword evidence="1" id="KW-0378">Hydrolase</keyword>
<evidence type="ECO:0000256" key="1">
    <source>
        <dbReference type="RuleBase" id="RU365002"/>
    </source>
</evidence>
<sequence>MASHFPPSGGYIRAVRDSAKEVREWANITVSDASIERLLRSPAFTHTFPRLRTAHGYALPLAFPSPAAELNLLATLSLLNFGSGYRAPLHAAAGRGAFDSIRALVFAMYISSSPSADYLSAAGMRGAGAQAVAELMGVEARIHVERAHERIQGLVVGELGGPVWELVSLVTRVLNETGEVLVRSGYPDLGAFVLEALREGGKARDPDGACDVVLERLVRGIPAFQDMALVQGHPVYCFKKALLTIHSIARRFSGPSSTPSVPVPPGTDRLPIFADNVIPSLLVHLGVLDLSAAAPSLGLAGLFPGAGSPDTLATLLAAHDSERDLPKDGPEEGPVLTAEQAYVLRAAAIDACERVVRVARGLDVGGREDLAWMREVTAPEVDAWLWAVAKERPDYRKLGRFVLRDTPYF</sequence>
<reference evidence="2 3" key="1">
    <citation type="journal article" date="2012" name="Science">
        <title>The Paleozoic origin of enzymatic lignin decomposition reconstructed from 31 fungal genomes.</title>
        <authorList>
            <person name="Floudas D."/>
            <person name="Binder M."/>
            <person name="Riley R."/>
            <person name="Barry K."/>
            <person name="Blanchette R.A."/>
            <person name="Henrissat B."/>
            <person name="Martinez A.T."/>
            <person name="Otillar R."/>
            <person name="Spatafora J.W."/>
            <person name="Yadav J.S."/>
            <person name="Aerts A."/>
            <person name="Benoit I."/>
            <person name="Boyd A."/>
            <person name="Carlson A."/>
            <person name="Copeland A."/>
            <person name="Coutinho P.M."/>
            <person name="de Vries R.P."/>
            <person name="Ferreira P."/>
            <person name="Findley K."/>
            <person name="Foster B."/>
            <person name="Gaskell J."/>
            <person name="Glotzer D."/>
            <person name="Gorecki P."/>
            <person name="Heitman J."/>
            <person name="Hesse C."/>
            <person name="Hori C."/>
            <person name="Igarashi K."/>
            <person name="Jurgens J.A."/>
            <person name="Kallen N."/>
            <person name="Kersten P."/>
            <person name="Kohler A."/>
            <person name="Kuees U."/>
            <person name="Kumar T.K.A."/>
            <person name="Kuo A."/>
            <person name="LaButti K."/>
            <person name="Larrondo L.F."/>
            <person name="Lindquist E."/>
            <person name="Ling A."/>
            <person name="Lombard V."/>
            <person name="Lucas S."/>
            <person name="Lundell T."/>
            <person name="Martin R."/>
            <person name="McLaughlin D.J."/>
            <person name="Morgenstern I."/>
            <person name="Morin E."/>
            <person name="Murat C."/>
            <person name="Nagy L.G."/>
            <person name="Nolan M."/>
            <person name="Ohm R.A."/>
            <person name="Patyshakuliyeva A."/>
            <person name="Rokas A."/>
            <person name="Ruiz-Duenas F.J."/>
            <person name="Sabat G."/>
            <person name="Salamov A."/>
            <person name="Samejima M."/>
            <person name="Schmutz J."/>
            <person name="Slot J.C."/>
            <person name="St John F."/>
            <person name="Stenlid J."/>
            <person name="Sun H."/>
            <person name="Sun S."/>
            <person name="Syed K."/>
            <person name="Tsang A."/>
            <person name="Wiebenga A."/>
            <person name="Young D."/>
            <person name="Pisabarro A."/>
            <person name="Eastwood D.C."/>
            <person name="Martin F."/>
            <person name="Cullen D."/>
            <person name="Grigoriev I.V."/>
            <person name="Hibbett D.S."/>
        </authorList>
    </citation>
    <scope>NUCLEOTIDE SEQUENCE</scope>
    <source>
        <strain evidence="3">FP-58527</strain>
    </source>
</reference>
<dbReference type="EC" id="3.2.2.-" evidence="1"/>
<name>S8FMN4_FOMSC</name>
<dbReference type="HOGENOM" id="CLU_053189_0_0_1"/>
<dbReference type="OrthoDB" id="416777at2759"/>
<comment type="function">
    <text evidence="1">Catalyzes the hydrolysis of queuosine 5'-phosphate, releasing the nucleobase queuine (q). Is required for salvage of queuine from exogenous queuosine (Q) that is imported and then converted to queuosine 5'-phosphate intracellularly.</text>
</comment>
<organism evidence="2 3">
    <name type="scientific">Fomitopsis schrenkii</name>
    <name type="common">Brown rot fungus</name>
    <dbReference type="NCBI Taxonomy" id="2126942"/>
    <lineage>
        <taxon>Eukaryota</taxon>
        <taxon>Fungi</taxon>
        <taxon>Dikarya</taxon>
        <taxon>Basidiomycota</taxon>
        <taxon>Agaricomycotina</taxon>
        <taxon>Agaricomycetes</taxon>
        <taxon>Polyporales</taxon>
        <taxon>Fomitopsis</taxon>
    </lineage>
</organism>
<gene>
    <name evidence="2" type="ORF">FOMPIDRAFT_1160066</name>
</gene>
<dbReference type="eggNOG" id="ENOG502S4MU">
    <property type="taxonomic scope" value="Eukaryota"/>
</dbReference>
<dbReference type="Proteomes" id="UP000015241">
    <property type="component" value="Unassembled WGS sequence"/>
</dbReference>